<keyword evidence="4 6" id="KW-0472">Membrane</keyword>
<feature type="transmembrane region" description="Helical" evidence="6">
    <location>
        <begin position="164"/>
        <end position="184"/>
    </location>
</feature>
<dbReference type="InterPro" id="IPR052902">
    <property type="entry name" value="ABC-2_transporter"/>
</dbReference>
<dbReference type="STRING" id="504805.SAMN05421505_12116"/>
<proteinExistence type="inferred from homology"/>
<dbReference type="InterPro" id="IPR047817">
    <property type="entry name" value="ABC2_TM_bact-type"/>
</dbReference>
<dbReference type="PROSITE" id="PS51012">
    <property type="entry name" value="ABC_TM2"/>
    <property type="match status" value="1"/>
</dbReference>
<dbReference type="Proteomes" id="UP000198923">
    <property type="component" value="Unassembled WGS sequence"/>
</dbReference>
<comment type="subcellular location">
    <subcellularLocation>
        <location evidence="6">Cell membrane</location>
        <topology evidence="6">Multi-pass membrane protein</topology>
    </subcellularLocation>
    <subcellularLocation>
        <location evidence="1">Membrane</location>
        <topology evidence="1">Multi-pass membrane protein</topology>
    </subcellularLocation>
</comment>
<keyword evidence="3 6" id="KW-1133">Transmembrane helix</keyword>
<dbReference type="EMBL" id="FNCN01000021">
    <property type="protein sequence ID" value="SDH72249.1"/>
    <property type="molecule type" value="Genomic_DNA"/>
</dbReference>
<keyword evidence="2 6" id="KW-0812">Transmembrane</keyword>
<dbReference type="InterPro" id="IPR013525">
    <property type="entry name" value="ABC2_TM"/>
</dbReference>
<dbReference type="GO" id="GO:0043190">
    <property type="term" value="C:ATP-binding cassette (ABC) transporter complex"/>
    <property type="evidence" value="ECO:0007669"/>
    <property type="project" value="InterPro"/>
</dbReference>
<accession>A0A1G8ER92</accession>
<evidence type="ECO:0000256" key="5">
    <source>
        <dbReference type="ARBA" id="ARBA00023251"/>
    </source>
</evidence>
<dbReference type="PANTHER" id="PTHR43027">
    <property type="entry name" value="DOXORUBICIN RESISTANCE ABC TRANSPORTER PERMEASE PROTEIN DRRC-RELATED"/>
    <property type="match status" value="1"/>
</dbReference>
<feature type="transmembrane region" description="Helical" evidence="6">
    <location>
        <begin position="20"/>
        <end position="40"/>
    </location>
</feature>
<evidence type="ECO:0000256" key="6">
    <source>
        <dbReference type="RuleBase" id="RU361157"/>
    </source>
</evidence>
<dbReference type="GO" id="GO:0046677">
    <property type="term" value="P:response to antibiotic"/>
    <property type="evidence" value="ECO:0007669"/>
    <property type="project" value="UniProtKB-KW"/>
</dbReference>
<dbReference type="PANTHER" id="PTHR43027:SF2">
    <property type="entry name" value="TRANSPORT PERMEASE PROTEIN"/>
    <property type="match status" value="1"/>
</dbReference>
<feature type="transmembrane region" description="Helical" evidence="6">
    <location>
        <begin position="99"/>
        <end position="122"/>
    </location>
</feature>
<dbReference type="GO" id="GO:0140359">
    <property type="term" value="F:ABC-type transporter activity"/>
    <property type="evidence" value="ECO:0007669"/>
    <property type="project" value="InterPro"/>
</dbReference>
<evidence type="ECO:0000259" key="7">
    <source>
        <dbReference type="PROSITE" id="PS51012"/>
    </source>
</evidence>
<dbReference type="PRINTS" id="PR00164">
    <property type="entry name" value="ABC2TRNSPORT"/>
</dbReference>
<evidence type="ECO:0000256" key="3">
    <source>
        <dbReference type="ARBA" id="ARBA00022989"/>
    </source>
</evidence>
<keyword evidence="6" id="KW-0813">Transport</keyword>
<dbReference type="AlphaFoldDB" id="A0A1G8ER92"/>
<name>A0A1G8ER92_9ACTN</name>
<dbReference type="PIRSF" id="PIRSF006648">
    <property type="entry name" value="DrrB"/>
    <property type="match status" value="1"/>
</dbReference>
<dbReference type="RefSeq" id="WP_093172386.1">
    <property type="nucleotide sequence ID" value="NZ_FNCN01000021.1"/>
</dbReference>
<keyword evidence="9" id="KW-1185">Reference proteome</keyword>
<organism evidence="8 9">
    <name type="scientific">Sinosporangium album</name>
    <dbReference type="NCBI Taxonomy" id="504805"/>
    <lineage>
        <taxon>Bacteria</taxon>
        <taxon>Bacillati</taxon>
        <taxon>Actinomycetota</taxon>
        <taxon>Actinomycetes</taxon>
        <taxon>Streptosporangiales</taxon>
        <taxon>Streptosporangiaceae</taxon>
        <taxon>Sinosporangium</taxon>
    </lineage>
</organism>
<keyword evidence="5" id="KW-0046">Antibiotic resistance</keyword>
<evidence type="ECO:0000256" key="2">
    <source>
        <dbReference type="ARBA" id="ARBA00022692"/>
    </source>
</evidence>
<evidence type="ECO:0000256" key="1">
    <source>
        <dbReference type="ARBA" id="ARBA00004141"/>
    </source>
</evidence>
<feature type="domain" description="ABC transmembrane type-2" evidence="7">
    <location>
        <begin position="17"/>
        <end position="244"/>
    </location>
</feature>
<evidence type="ECO:0000313" key="9">
    <source>
        <dbReference type="Proteomes" id="UP000198923"/>
    </source>
</evidence>
<evidence type="ECO:0000313" key="8">
    <source>
        <dbReference type="EMBL" id="SDH72249.1"/>
    </source>
</evidence>
<comment type="similarity">
    <text evidence="6">Belongs to the ABC-2 integral membrane protein family.</text>
</comment>
<dbReference type="Pfam" id="PF01061">
    <property type="entry name" value="ABC2_membrane"/>
    <property type="match status" value="1"/>
</dbReference>
<dbReference type="OrthoDB" id="3217868at2"/>
<feature type="transmembrane region" description="Helical" evidence="6">
    <location>
        <begin position="60"/>
        <end position="78"/>
    </location>
</feature>
<feature type="transmembrane region" description="Helical" evidence="6">
    <location>
        <begin position="134"/>
        <end position="157"/>
    </location>
</feature>
<evidence type="ECO:0000256" key="4">
    <source>
        <dbReference type="ARBA" id="ARBA00023136"/>
    </source>
</evidence>
<protein>
    <recommendedName>
        <fullName evidence="6">Transport permease protein</fullName>
    </recommendedName>
</protein>
<dbReference type="InterPro" id="IPR000412">
    <property type="entry name" value="ABC_2_transport"/>
</dbReference>
<reference evidence="8 9" key="1">
    <citation type="submission" date="2016-10" db="EMBL/GenBank/DDBJ databases">
        <authorList>
            <person name="de Groot N.N."/>
        </authorList>
    </citation>
    <scope>NUCLEOTIDE SEQUENCE [LARGE SCALE GENOMIC DNA]</scope>
    <source>
        <strain evidence="8 9">CPCC 201354</strain>
    </source>
</reference>
<feature type="transmembrane region" description="Helical" evidence="6">
    <location>
        <begin position="220"/>
        <end position="241"/>
    </location>
</feature>
<sequence length="244" mass="26193">MNKTLTTEIKLLVREPLAVFFPLVLPLMLLLILGLIPGLGKPDPGLGGQSYLSAYMPTTMTLLAIITTAVTILPASIVTYREQGVLRRMSTTPASPSRLLFAILLINVAVCVLAAFLLIVVGRLVHNIQVPGHLPYFVLVLLLGTSAMLSLGMLLAAVINSSRVIQAVGGVAMFPLLFLSGMWMPRHTMPDVLHVLSDIAIIGAFSDALRATWLGETPELAHLGIMAAGLAVFGFLATKLFRWT</sequence>
<gene>
    <name evidence="8" type="ORF">SAMN05421505_12116</name>
</gene>
<keyword evidence="6" id="KW-1003">Cell membrane</keyword>